<dbReference type="Pfam" id="PF12327">
    <property type="entry name" value="FtsZ_C"/>
    <property type="match status" value="1"/>
</dbReference>
<dbReference type="GO" id="GO:0043093">
    <property type="term" value="P:FtsZ-dependent cytokinesis"/>
    <property type="evidence" value="ECO:0007669"/>
    <property type="project" value="UniProtKB-UniRule"/>
</dbReference>
<evidence type="ECO:0000256" key="5">
    <source>
        <dbReference type="ARBA" id="ARBA00023134"/>
    </source>
</evidence>
<dbReference type="AlphaFoldDB" id="A0A483BMV6"/>
<dbReference type="Proteomes" id="UP001281024">
    <property type="component" value="Unassembled WGS sequence"/>
</dbReference>
<dbReference type="SUPFAM" id="SSF52490">
    <property type="entry name" value="Tubulin nucleotide-binding domain-like"/>
    <property type="match status" value="1"/>
</dbReference>
<feature type="domain" description="Tubulin/FtsZ 2-layer sandwich" evidence="12">
    <location>
        <begin position="221"/>
        <end position="338"/>
    </location>
</feature>
<dbReference type="InterPro" id="IPR045061">
    <property type="entry name" value="FtsZ/CetZ"/>
</dbReference>
<feature type="compositionally biased region" description="Low complexity" evidence="10">
    <location>
        <begin position="424"/>
        <end position="457"/>
    </location>
</feature>
<dbReference type="EMBL" id="LR031358">
    <property type="protein sequence ID" value="VDB98378.1"/>
    <property type="molecule type" value="Genomic_DNA"/>
</dbReference>
<feature type="binding site" evidence="8">
    <location>
        <position position="201"/>
    </location>
    <ligand>
        <name>GTP</name>
        <dbReference type="ChEBI" id="CHEBI:37565"/>
    </ligand>
</feature>
<dbReference type="HAMAP" id="MF_00909">
    <property type="entry name" value="FtsZ"/>
    <property type="match status" value="1"/>
</dbReference>
<dbReference type="InterPro" id="IPR024757">
    <property type="entry name" value="FtsZ_C"/>
</dbReference>
<sequence>MVARKKATENNNNDLVMPAAQSGYGANIKVIGVGGGGSNAIDRMIEEGIEGVQFIVANTDMQALSASKAPNKLQLGPKLTRGLGAGSTPEVGEKAGEESQQSIQEVLQGADLVFVTAGMGGGTGNGAAPVIARIAREVGALTVGVVTRPFNFEGPKRARFAAEGIAKLKENVDTLVVVSNNRLLEIMDRKASLADSFRAADNTLLQGVRGISDLITKPGIINLDFADVKTIMTNGGMALMGIGSATGENRAAEATKAAIASPLLEVDLKGASDVILSVTGSADMSLYEAQTAADVVTQAAGQDVNIVFGTSVDDKLEDEVRVTVVATHINQAPGQSQDGPDSTDVFTVDTPAEQSSSSSDQTNKKGSVFDDIPNVTVDPVTGNNKVVPNSSAAPKSSLAQPEQKQSSGKLFEDWQLNTVHRGRNQSSQSNNSPFNNDQQFSNNQSQQSSSFNQSSDPSSDDDSSSRPSFFKRH</sequence>
<protein>
    <recommendedName>
        <fullName evidence="8 9">Cell division protein FtsZ</fullName>
    </recommendedName>
</protein>
<dbReference type="PROSITE" id="PS01134">
    <property type="entry name" value="FTSZ_1"/>
    <property type="match status" value="1"/>
</dbReference>
<organism evidence="13 16">
    <name type="scientific">Oenococcus oeni</name>
    <name type="common">Leuconostoc oenos</name>
    <dbReference type="NCBI Taxonomy" id="1247"/>
    <lineage>
        <taxon>Bacteria</taxon>
        <taxon>Bacillati</taxon>
        <taxon>Bacillota</taxon>
        <taxon>Bacilli</taxon>
        <taxon>Lactobacillales</taxon>
        <taxon>Lactobacillaceae</taxon>
        <taxon>Oenococcus</taxon>
    </lineage>
</organism>
<dbReference type="SUPFAM" id="SSF55307">
    <property type="entry name" value="Tubulin C-terminal domain-like"/>
    <property type="match status" value="1"/>
</dbReference>
<dbReference type="SMART" id="SM00864">
    <property type="entry name" value="Tubulin"/>
    <property type="match status" value="1"/>
</dbReference>
<dbReference type="OMA" id="GNPSIGQ"/>
<keyword evidence="7 8" id="KW-0131">Cell cycle</keyword>
<comment type="function">
    <text evidence="8">Essential cell division protein that forms a contractile ring structure (Z ring) at the future cell division site. The regulation of the ring assembly controls the timing and the location of cell division. One of the functions of the FtsZ ring is to recruit other cell division proteins to the septum to produce a new cell wall between the dividing cells. Binds GTP and shows GTPase activity.</text>
</comment>
<evidence type="ECO:0000313" key="13">
    <source>
        <dbReference type="EMBL" id="MDV7714618.1"/>
    </source>
</evidence>
<dbReference type="RefSeq" id="WP_002818988.1">
    <property type="nucleotide sequence ID" value="NZ_CP027431.1"/>
</dbReference>
<dbReference type="PANTHER" id="PTHR30314:SF3">
    <property type="entry name" value="MITOCHONDRIAL DIVISION PROTEIN FSZA"/>
    <property type="match status" value="1"/>
</dbReference>
<dbReference type="CDD" id="cd02201">
    <property type="entry name" value="FtsZ_type1"/>
    <property type="match status" value="1"/>
</dbReference>
<keyword evidence="6 8" id="KW-0717">Septation</keyword>
<keyword evidence="4 8" id="KW-0547">Nucleotide-binding</keyword>
<evidence type="ECO:0000256" key="7">
    <source>
        <dbReference type="ARBA" id="ARBA00023306"/>
    </source>
</evidence>
<dbReference type="GO" id="GO:0051258">
    <property type="term" value="P:protein polymerization"/>
    <property type="evidence" value="ECO:0007669"/>
    <property type="project" value="UniProtKB-UniRule"/>
</dbReference>
<evidence type="ECO:0000313" key="14">
    <source>
        <dbReference type="EMBL" id="VDB98378.1"/>
    </source>
</evidence>
<comment type="subunit">
    <text evidence="8">Homodimer. Polymerizes to form a dynamic ring structure in a strictly GTP-dependent manner. Interacts directly with several other division proteins.</text>
</comment>
<dbReference type="InterPro" id="IPR003008">
    <property type="entry name" value="Tubulin_FtsZ_GTPase"/>
</dbReference>
<feature type="compositionally biased region" description="Polar residues" evidence="10">
    <location>
        <begin position="381"/>
        <end position="408"/>
    </location>
</feature>
<feature type="binding site" evidence="8">
    <location>
        <begin position="122"/>
        <end position="124"/>
    </location>
    <ligand>
        <name>GTP</name>
        <dbReference type="ChEBI" id="CHEBI:37565"/>
    </ligand>
</feature>
<feature type="domain" description="Tubulin/FtsZ GTPase" evidence="11">
    <location>
        <begin position="27"/>
        <end position="219"/>
    </location>
</feature>
<gene>
    <name evidence="8 13" type="primary">ftsZ</name>
    <name evidence="13" type="ORF">GA838_02320</name>
    <name evidence="14" type="ORF">OENI_1143</name>
</gene>
<dbReference type="NCBIfam" id="TIGR00065">
    <property type="entry name" value="ftsZ"/>
    <property type="match status" value="1"/>
</dbReference>
<comment type="subcellular location">
    <subcellularLocation>
        <location evidence="8">Cytoplasm</location>
    </subcellularLocation>
    <text evidence="8">Assembles at midcell at the inner surface of the cytoplasmic membrane.</text>
</comment>
<evidence type="ECO:0000256" key="8">
    <source>
        <dbReference type="HAMAP-Rule" id="MF_00909"/>
    </source>
</evidence>
<reference evidence="13" key="2">
    <citation type="submission" date="2019-10" db="EMBL/GenBank/DDBJ databases">
        <title>Malate fermentation in French cider.</title>
        <authorList>
            <person name="Cousin F.J."/>
            <person name="Medina Fernandez S."/>
            <person name="Misery B."/>
            <person name="Laplace J.-M."/>
            <person name="Cretenet M."/>
        </authorList>
    </citation>
    <scope>NUCLEOTIDE SEQUENCE</scope>
    <source>
        <strain evidence="13">UCMA15129</strain>
    </source>
</reference>
<dbReference type="GO" id="GO:0000917">
    <property type="term" value="P:division septum assembly"/>
    <property type="evidence" value="ECO:0007669"/>
    <property type="project" value="UniProtKB-KW"/>
</dbReference>
<dbReference type="GeneID" id="75065767"/>
<dbReference type="InterPro" id="IPR008280">
    <property type="entry name" value="Tub_FtsZ_C"/>
</dbReference>
<dbReference type="InterPro" id="IPR037103">
    <property type="entry name" value="Tubulin/FtsZ-like_C"/>
</dbReference>
<dbReference type="InterPro" id="IPR020805">
    <property type="entry name" value="Cell_div_FtsZ_CS"/>
</dbReference>
<dbReference type="InterPro" id="IPR000158">
    <property type="entry name" value="Cell_div_FtsZ"/>
</dbReference>
<dbReference type="GO" id="GO:0032153">
    <property type="term" value="C:cell division site"/>
    <property type="evidence" value="ECO:0007669"/>
    <property type="project" value="UniProtKB-UniRule"/>
</dbReference>
<evidence type="ECO:0000313" key="16">
    <source>
        <dbReference type="Proteomes" id="UP001281024"/>
    </source>
</evidence>
<dbReference type="InterPro" id="IPR036525">
    <property type="entry name" value="Tubulin/FtsZ_GTPase_sf"/>
</dbReference>
<evidence type="ECO:0000259" key="11">
    <source>
        <dbReference type="SMART" id="SM00864"/>
    </source>
</evidence>
<feature type="binding site" evidence="8">
    <location>
        <position position="153"/>
    </location>
    <ligand>
        <name>GTP</name>
        <dbReference type="ChEBI" id="CHEBI:37565"/>
    </ligand>
</feature>
<dbReference type="GO" id="GO:0005525">
    <property type="term" value="F:GTP binding"/>
    <property type="evidence" value="ECO:0007669"/>
    <property type="project" value="UniProtKB-UniRule"/>
</dbReference>
<accession>A0A483BMV6</accession>
<feature type="binding site" evidence="8">
    <location>
        <begin position="35"/>
        <end position="39"/>
    </location>
    <ligand>
        <name>GTP</name>
        <dbReference type="ChEBI" id="CHEBI:37565"/>
    </ligand>
</feature>
<dbReference type="Gene3D" id="3.30.1330.20">
    <property type="entry name" value="Tubulin/FtsZ, C-terminal domain"/>
    <property type="match status" value="1"/>
</dbReference>
<name>A0A483BMV6_OENOE</name>
<proteinExistence type="inferred from homology"/>
<dbReference type="GO" id="GO:0005737">
    <property type="term" value="C:cytoplasm"/>
    <property type="evidence" value="ECO:0007669"/>
    <property type="project" value="UniProtKB-SubCell"/>
</dbReference>
<keyword evidence="2 8" id="KW-0963">Cytoplasm</keyword>
<feature type="region of interest" description="Disordered" evidence="10">
    <location>
        <begin position="75"/>
        <end position="98"/>
    </location>
</feature>
<dbReference type="Pfam" id="PF00091">
    <property type="entry name" value="Tubulin"/>
    <property type="match status" value="1"/>
</dbReference>
<dbReference type="Gene3D" id="3.40.50.1440">
    <property type="entry name" value="Tubulin/FtsZ, GTPase domain"/>
    <property type="match status" value="1"/>
</dbReference>
<evidence type="ECO:0000256" key="10">
    <source>
        <dbReference type="SAM" id="MobiDB-lite"/>
    </source>
</evidence>
<feature type="compositionally biased region" description="Polar residues" evidence="10">
    <location>
        <begin position="329"/>
        <end position="340"/>
    </location>
</feature>
<evidence type="ECO:0000256" key="3">
    <source>
        <dbReference type="ARBA" id="ARBA00022618"/>
    </source>
</evidence>
<dbReference type="FunFam" id="3.40.50.1440:FF:000023">
    <property type="entry name" value="Cell division protein FtsZ"/>
    <property type="match status" value="1"/>
</dbReference>
<feature type="binding site" evidence="8">
    <location>
        <position position="157"/>
    </location>
    <ligand>
        <name>GTP</name>
        <dbReference type="ChEBI" id="CHEBI:37565"/>
    </ligand>
</feature>
<evidence type="ECO:0000256" key="2">
    <source>
        <dbReference type="ARBA" id="ARBA00022490"/>
    </source>
</evidence>
<feature type="compositionally biased region" description="Polar residues" evidence="10">
    <location>
        <begin position="352"/>
        <end position="365"/>
    </location>
</feature>
<dbReference type="EMBL" id="WERV01000002">
    <property type="protein sequence ID" value="MDV7714618.1"/>
    <property type="molecule type" value="Genomic_DNA"/>
</dbReference>
<dbReference type="GO" id="GO:0003924">
    <property type="term" value="F:GTPase activity"/>
    <property type="evidence" value="ECO:0007669"/>
    <property type="project" value="UniProtKB-UniRule"/>
</dbReference>
<feature type="region of interest" description="Disordered" evidence="10">
    <location>
        <begin position="329"/>
        <end position="473"/>
    </location>
</feature>
<evidence type="ECO:0000259" key="12">
    <source>
        <dbReference type="SMART" id="SM00865"/>
    </source>
</evidence>
<reference evidence="14 15" key="1">
    <citation type="submission" date="2018-08" db="EMBL/GenBank/DDBJ databases">
        <authorList>
            <person name="Lorentzen P. G. S. M."/>
        </authorList>
    </citation>
    <scope>NUCLEOTIDE SEQUENCE [LARGE SCALE GENOMIC DNA]</scope>
    <source>
        <strain evidence="14 15">CRBO_1381</strain>
    </source>
</reference>
<dbReference type="PRINTS" id="PR00423">
    <property type="entry name" value="CELLDVISFTSZ"/>
</dbReference>
<dbReference type="InterPro" id="IPR018316">
    <property type="entry name" value="Tubulin/FtsZ_2-layer-sand-dom"/>
</dbReference>
<dbReference type="PANTHER" id="PTHR30314">
    <property type="entry name" value="CELL DIVISION PROTEIN FTSZ-RELATED"/>
    <property type="match status" value="1"/>
</dbReference>
<evidence type="ECO:0000256" key="9">
    <source>
        <dbReference type="NCBIfam" id="TIGR00065"/>
    </source>
</evidence>
<keyword evidence="3 8" id="KW-0132">Cell division</keyword>
<dbReference type="SMART" id="SM00865">
    <property type="entry name" value="Tubulin_C"/>
    <property type="match status" value="1"/>
</dbReference>
<dbReference type="Proteomes" id="UP000294726">
    <property type="component" value="Chromosome"/>
</dbReference>
<comment type="similarity">
    <text evidence="1 8">Belongs to the FtsZ family.</text>
</comment>
<evidence type="ECO:0000256" key="1">
    <source>
        <dbReference type="ARBA" id="ARBA00009690"/>
    </source>
</evidence>
<evidence type="ECO:0000256" key="6">
    <source>
        <dbReference type="ARBA" id="ARBA00023210"/>
    </source>
</evidence>
<evidence type="ECO:0000256" key="4">
    <source>
        <dbReference type="ARBA" id="ARBA00022741"/>
    </source>
</evidence>
<evidence type="ECO:0000313" key="15">
    <source>
        <dbReference type="Proteomes" id="UP000294726"/>
    </source>
</evidence>
<keyword evidence="5 8" id="KW-0342">GTP-binding</keyword>